<accession>A0A7X6A6J0</accession>
<dbReference type="AlphaFoldDB" id="A0A7X6A6J0"/>
<evidence type="ECO:0000313" key="2">
    <source>
        <dbReference type="Proteomes" id="UP000555407"/>
    </source>
</evidence>
<dbReference type="PANTHER" id="PTHR42815:SF2">
    <property type="entry name" value="FAD-BINDING, PUTATIVE (AFU_ORTHOLOGUE AFUA_6G07600)-RELATED"/>
    <property type="match status" value="1"/>
</dbReference>
<proteinExistence type="predicted"/>
<protein>
    <recommendedName>
        <fullName evidence="3">Pyridoxamine 5'-phosphate oxidase family protein</fullName>
    </recommendedName>
</protein>
<keyword evidence="2" id="KW-1185">Reference proteome</keyword>
<comment type="caution">
    <text evidence="1">The sequence shown here is derived from an EMBL/GenBank/DDBJ whole genome shotgun (WGS) entry which is preliminary data.</text>
</comment>
<reference evidence="1 2" key="1">
    <citation type="submission" date="2020-03" db="EMBL/GenBank/DDBJ databases">
        <title>Sequencing the genomes of 1000 actinobacteria strains.</title>
        <authorList>
            <person name="Klenk H.-P."/>
        </authorList>
    </citation>
    <scope>NUCLEOTIDE SEQUENCE [LARGE SCALE GENOMIC DNA]</scope>
    <source>
        <strain evidence="1 2">DSM 45490</strain>
    </source>
</reference>
<dbReference type="PANTHER" id="PTHR42815">
    <property type="entry name" value="FAD-BINDING, PUTATIVE (AFU_ORTHOLOGUE AFUA_6G07600)-RELATED"/>
    <property type="match status" value="1"/>
</dbReference>
<dbReference type="Proteomes" id="UP000555407">
    <property type="component" value="Unassembled WGS sequence"/>
</dbReference>
<organism evidence="1 2">
    <name type="scientific">Kribbella shirazensis</name>
    <dbReference type="NCBI Taxonomy" id="1105143"/>
    <lineage>
        <taxon>Bacteria</taxon>
        <taxon>Bacillati</taxon>
        <taxon>Actinomycetota</taxon>
        <taxon>Actinomycetes</taxon>
        <taxon>Propionibacteriales</taxon>
        <taxon>Kribbellaceae</taxon>
        <taxon>Kribbella</taxon>
    </lineage>
</organism>
<dbReference type="SUPFAM" id="SSF50475">
    <property type="entry name" value="FMN-binding split barrel"/>
    <property type="match status" value="1"/>
</dbReference>
<sequence length="302" mass="33046">MFHPGESSVQRRAGIVAAAHGSAAVDNAIPEIAEQFLRSQHLMVISAEYDGQLWTSLLTGVPGFITVSGGTGGETGVRLGANWPVLDPLAEAFRDPRDVGMIAIEPETRRRVRINGRAHADERGLYVQADQVLANCPKYIQVRRIQRTEPIAAVTRTDSTQLSDAQVAWIRQSDTFFVGTGARGLGNDASHRGGSPGFVDAASGHLSWPDYVGNSMYMTFGNLALDPRVGLLFWDFDSGATLHVSGTATVDWDERRAARHPGAQRMVDVTVERVVQLDGRVPLRWEFLRASKFNPRLERSQG</sequence>
<dbReference type="Gene3D" id="2.30.110.10">
    <property type="entry name" value="Electron Transport, Fmn-binding Protein, Chain A"/>
    <property type="match status" value="1"/>
</dbReference>
<evidence type="ECO:0000313" key="1">
    <source>
        <dbReference type="EMBL" id="NIK62389.1"/>
    </source>
</evidence>
<gene>
    <name evidence="1" type="ORF">BJY22_008106</name>
</gene>
<evidence type="ECO:0008006" key="3">
    <source>
        <dbReference type="Google" id="ProtNLM"/>
    </source>
</evidence>
<dbReference type="RefSeq" id="WP_167217496.1">
    <property type="nucleotide sequence ID" value="NZ_JAASRO010000001.1"/>
</dbReference>
<dbReference type="InterPro" id="IPR012349">
    <property type="entry name" value="Split_barrel_FMN-bd"/>
</dbReference>
<name>A0A7X6A6J0_9ACTN</name>
<dbReference type="EMBL" id="JAASRO010000001">
    <property type="protein sequence ID" value="NIK62389.1"/>
    <property type="molecule type" value="Genomic_DNA"/>
</dbReference>